<proteinExistence type="predicted"/>
<dbReference type="Proteomes" id="UP001634393">
    <property type="component" value="Unassembled WGS sequence"/>
</dbReference>
<evidence type="ECO:0000313" key="2">
    <source>
        <dbReference type="Proteomes" id="UP001634393"/>
    </source>
</evidence>
<accession>A0ABD3T264</accession>
<reference evidence="1 2" key="1">
    <citation type="submission" date="2024-12" db="EMBL/GenBank/DDBJ databases">
        <title>The unique morphological basis and parallel evolutionary history of personate flowers in Penstemon.</title>
        <authorList>
            <person name="Depatie T.H."/>
            <person name="Wessinger C.A."/>
        </authorList>
    </citation>
    <scope>NUCLEOTIDE SEQUENCE [LARGE SCALE GENOMIC DNA]</scope>
    <source>
        <strain evidence="1">WTNN_2</strain>
        <tissue evidence="1">Leaf</tissue>
    </source>
</reference>
<comment type="caution">
    <text evidence="1">The sequence shown here is derived from an EMBL/GenBank/DDBJ whole genome shotgun (WGS) entry which is preliminary data.</text>
</comment>
<dbReference type="EMBL" id="JBJXBP010000005">
    <property type="protein sequence ID" value="KAL3830937.1"/>
    <property type="molecule type" value="Genomic_DNA"/>
</dbReference>
<sequence>MDPDSVKSTLSNLEVLAQEKAQASSSVNQEVDLDDLMDVTKKREKLKMQGHRKYREITEAEFLGEVTGSEKVIWSKCMEKMGAGNQGQDQ</sequence>
<gene>
    <name evidence="1" type="ORF">ACJIZ3_019739</name>
</gene>
<protein>
    <submittedName>
        <fullName evidence="1">Uncharacterized protein</fullName>
    </submittedName>
</protein>
<organism evidence="1 2">
    <name type="scientific">Penstemon smallii</name>
    <dbReference type="NCBI Taxonomy" id="265156"/>
    <lineage>
        <taxon>Eukaryota</taxon>
        <taxon>Viridiplantae</taxon>
        <taxon>Streptophyta</taxon>
        <taxon>Embryophyta</taxon>
        <taxon>Tracheophyta</taxon>
        <taxon>Spermatophyta</taxon>
        <taxon>Magnoliopsida</taxon>
        <taxon>eudicotyledons</taxon>
        <taxon>Gunneridae</taxon>
        <taxon>Pentapetalae</taxon>
        <taxon>asterids</taxon>
        <taxon>lamiids</taxon>
        <taxon>Lamiales</taxon>
        <taxon>Plantaginaceae</taxon>
        <taxon>Cheloneae</taxon>
        <taxon>Penstemon</taxon>
    </lineage>
</organism>
<dbReference type="AlphaFoldDB" id="A0ABD3T264"/>
<name>A0ABD3T264_9LAMI</name>
<keyword evidence="2" id="KW-1185">Reference proteome</keyword>
<evidence type="ECO:0000313" key="1">
    <source>
        <dbReference type="EMBL" id="KAL3830937.1"/>
    </source>
</evidence>